<proteinExistence type="inferred from homology"/>
<dbReference type="SUPFAM" id="SSF53448">
    <property type="entry name" value="Nucleotide-diphospho-sugar transferases"/>
    <property type="match status" value="1"/>
</dbReference>
<dbReference type="InterPro" id="IPR027791">
    <property type="entry name" value="Galactosyl_T_C"/>
</dbReference>
<dbReference type="OrthoDB" id="6653642at2"/>
<sequence length="329" mass="34530">MRTTVITLVAGRHAHLRLQLRGLTRSARTPDDHVVVSMGDPAVAPLIEAEGYPAHTVTLPAGGPLPPSAGGPSPPSAGGPSPPSAGGPLSPSAGGPLSLSTARNVGAECALARGAELLVFLDVDCIPSAGLLGLYERAASDPRHGSALLCGPVTYLPPPGPRGYDLGRLERSVNPHPARPNPPAGTIRTGDEYDLFWSLSFAATRETWTAVGGFCTDYVGYGGEDTDFAQRAAHAGVGLRWVGGAHAFHQHHPVSDPPVEHLHEILHNAAVFHRRWGRWPMTGWLTRFAEAGLARYDAAADRWVATAAHAGRGRGRCLDRDARGNSVGT</sequence>
<protein>
    <submittedName>
        <fullName evidence="7">Sugar transferase</fullName>
    </submittedName>
</protein>
<feature type="compositionally biased region" description="Low complexity" evidence="5">
    <location>
        <begin position="86"/>
        <end position="95"/>
    </location>
</feature>
<reference evidence="7 8" key="1">
    <citation type="journal article" date="2014" name="Genome Announc.">
        <title>Draft Genome Sequence of Propane- and Butane-Oxidizing Actinobacterium Rhodococcus ruber IEGM 231.</title>
        <authorList>
            <person name="Ivshina I.B."/>
            <person name="Kuyukina M.S."/>
            <person name="Krivoruchko A.V."/>
            <person name="Barbe V."/>
            <person name="Fischer C."/>
        </authorList>
    </citation>
    <scope>NUCLEOTIDE SEQUENCE [LARGE SCALE GENOMIC DNA]</scope>
</reference>
<dbReference type="eggNOG" id="COG1216">
    <property type="taxonomic scope" value="Bacteria"/>
</dbReference>
<evidence type="ECO:0000313" key="8">
    <source>
        <dbReference type="Proteomes" id="UP000042997"/>
    </source>
</evidence>
<comment type="similarity">
    <text evidence="2">Belongs to the glycosyltransferase 2 family.</text>
</comment>
<evidence type="ECO:0000259" key="6">
    <source>
        <dbReference type="Pfam" id="PF02709"/>
    </source>
</evidence>
<gene>
    <name evidence="7" type="ORF">RHRU231_330097</name>
</gene>
<organism evidence="7 8">
    <name type="scientific">Rhodococcus ruber</name>
    <dbReference type="NCBI Taxonomy" id="1830"/>
    <lineage>
        <taxon>Bacteria</taxon>
        <taxon>Bacillati</taxon>
        <taxon>Actinomycetota</taxon>
        <taxon>Actinomycetes</taxon>
        <taxon>Mycobacteriales</taxon>
        <taxon>Nocardiaceae</taxon>
        <taxon>Rhodococcus</taxon>
    </lineage>
</organism>
<dbReference type="Proteomes" id="UP000042997">
    <property type="component" value="Unassembled WGS sequence"/>
</dbReference>
<feature type="domain" description="Galactosyltransferase C-terminal" evidence="6">
    <location>
        <begin position="192"/>
        <end position="249"/>
    </location>
</feature>
<dbReference type="RefSeq" id="WP_040270666.1">
    <property type="nucleotide sequence ID" value="NZ_JABFDS010000011.1"/>
</dbReference>
<evidence type="ECO:0000256" key="1">
    <source>
        <dbReference type="ARBA" id="ARBA00004776"/>
    </source>
</evidence>
<dbReference type="PANTHER" id="PTHR43179">
    <property type="entry name" value="RHAMNOSYLTRANSFERASE WBBL"/>
    <property type="match status" value="1"/>
</dbReference>
<dbReference type="Gene3D" id="3.90.550.10">
    <property type="entry name" value="Spore Coat Polysaccharide Biosynthesis Protein SpsA, Chain A"/>
    <property type="match status" value="1"/>
</dbReference>
<dbReference type="GO" id="GO:0016757">
    <property type="term" value="F:glycosyltransferase activity"/>
    <property type="evidence" value="ECO:0007669"/>
    <property type="project" value="UniProtKB-KW"/>
</dbReference>
<name>A0A098BHC7_9NOCA</name>
<dbReference type="EMBL" id="CCSD01000043">
    <property type="protein sequence ID" value="CDZ87640.1"/>
    <property type="molecule type" value="Genomic_DNA"/>
</dbReference>
<accession>A0A098BHC7</accession>
<evidence type="ECO:0000256" key="5">
    <source>
        <dbReference type="SAM" id="MobiDB-lite"/>
    </source>
</evidence>
<evidence type="ECO:0000313" key="7">
    <source>
        <dbReference type="EMBL" id="CDZ87640.1"/>
    </source>
</evidence>
<keyword evidence="4 7" id="KW-0808">Transferase</keyword>
<evidence type="ECO:0000256" key="2">
    <source>
        <dbReference type="ARBA" id="ARBA00006739"/>
    </source>
</evidence>
<feature type="region of interest" description="Disordered" evidence="5">
    <location>
        <begin position="55"/>
        <end position="95"/>
    </location>
</feature>
<keyword evidence="3" id="KW-0328">Glycosyltransferase</keyword>
<evidence type="ECO:0000256" key="4">
    <source>
        <dbReference type="ARBA" id="ARBA00022679"/>
    </source>
</evidence>
<dbReference type="PANTHER" id="PTHR43179:SF12">
    <property type="entry name" value="GALACTOFURANOSYLTRANSFERASE GLFT2"/>
    <property type="match status" value="1"/>
</dbReference>
<evidence type="ECO:0000256" key="3">
    <source>
        <dbReference type="ARBA" id="ARBA00022676"/>
    </source>
</evidence>
<comment type="pathway">
    <text evidence="1">Cell wall biogenesis; cell wall polysaccharide biosynthesis.</text>
</comment>
<feature type="compositionally biased region" description="Pro residues" evidence="5">
    <location>
        <begin position="63"/>
        <end position="85"/>
    </location>
</feature>
<dbReference type="Pfam" id="PF02709">
    <property type="entry name" value="Glyco_transf_7C"/>
    <property type="match status" value="1"/>
</dbReference>
<dbReference type="AlphaFoldDB" id="A0A098BHC7"/>
<dbReference type="InterPro" id="IPR029044">
    <property type="entry name" value="Nucleotide-diphossugar_trans"/>
</dbReference>